<dbReference type="InterPro" id="IPR053193">
    <property type="entry name" value="MetalloPDE_YfcE-like"/>
</dbReference>
<proteinExistence type="inferred from homology"/>
<dbReference type="PANTHER" id="PTHR43165:SF1">
    <property type="entry name" value="PHOSPHODIESTERASE MJ0936"/>
    <property type="match status" value="1"/>
</dbReference>
<reference evidence="4" key="1">
    <citation type="submission" date="2020-03" db="EMBL/GenBank/DDBJ databases">
        <title>Spirochaetal bacteria isolated from arthropods constitute a novel genus Entomospira genus novum within the order Spirochaetales.</title>
        <authorList>
            <person name="Grana-Miraglia L."/>
            <person name="Sikutova S."/>
            <person name="Fingerle V."/>
            <person name="Sing A."/>
            <person name="Castillo-Ramirez S."/>
            <person name="Margos G."/>
            <person name="Rudolf I."/>
        </authorList>
    </citation>
    <scope>NUCLEOTIDE SEQUENCE</scope>
    <source>
        <strain evidence="4">BR208</strain>
    </source>
</reference>
<dbReference type="EMBL" id="JAATLK010000001">
    <property type="protein sequence ID" value="NIZ47547.1"/>
    <property type="molecule type" value="Genomic_DNA"/>
</dbReference>
<evidence type="ECO:0000259" key="3">
    <source>
        <dbReference type="Pfam" id="PF12850"/>
    </source>
</evidence>
<dbReference type="AlphaFoldDB" id="A0A968GEF2"/>
<keyword evidence="2" id="KW-0479">Metal-binding</keyword>
<dbReference type="Gene3D" id="3.60.21.10">
    <property type="match status" value="1"/>
</dbReference>
<comment type="caution">
    <text evidence="4">The sequence shown here is derived from an EMBL/GenBank/DDBJ whole genome shotgun (WGS) entry which is preliminary data.</text>
</comment>
<name>A0A968GEF2_9SPIO</name>
<dbReference type="InterPro" id="IPR000979">
    <property type="entry name" value="Phosphodiesterase_MJ0936/Vps29"/>
</dbReference>
<dbReference type="Pfam" id="PF12850">
    <property type="entry name" value="Metallophos_2"/>
    <property type="match status" value="1"/>
</dbReference>
<organism evidence="4 5">
    <name type="scientific">Entomospira nematocerorum</name>
    <dbReference type="NCBI Taxonomy" id="2719987"/>
    <lineage>
        <taxon>Bacteria</taxon>
        <taxon>Pseudomonadati</taxon>
        <taxon>Spirochaetota</taxon>
        <taxon>Spirochaetia</taxon>
        <taxon>Spirochaetales</taxon>
        <taxon>Spirochaetaceae</taxon>
        <taxon>Entomospira</taxon>
    </lineage>
</organism>
<evidence type="ECO:0000313" key="5">
    <source>
        <dbReference type="Proteomes" id="UP000752013"/>
    </source>
</evidence>
<evidence type="ECO:0000256" key="1">
    <source>
        <dbReference type="ARBA" id="ARBA00008950"/>
    </source>
</evidence>
<evidence type="ECO:0000313" key="4">
    <source>
        <dbReference type="EMBL" id="NIZ47547.1"/>
    </source>
</evidence>
<comment type="cofactor">
    <cofactor evidence="2">
        <name>a divalent metal cation</name>
        <dbReference type="ChEBI" id="CHEBI:60240"/>
    </cofactor>
</comment>
<dbReference type="GO" id="GO:0046872">
    <property type="term" value="F:metal ion binding"/>
    <property type="evidence" value="ECO:0007669"/>
    <property type="project" value="UniProtKB-KW"/>
</dbReference>
<dbReference type="Proteomes" id="UP000752013">
    <property type="component" value="Unassembled WGS sequence"/>
</dbReference>
<dbReference type="InterPro" id="IPR024654">
    <property type="entry name" value="Calcineurin-like_PHP_lpxH"/>
</dbReference>
<dbReference type="PANTHER" id="PTHR43165">
    <property type="entry name" value="METALLOPHOSPHOESTERASE"/>
    <property type="match status" value="1"/>
</dbReference>
<dbReference type="EC" id="3.1.4.-" evidence="2"/>
<dbReference type="InterPro" id="IPR029052">
    <property type="entry name" value="Metallo-depent_PP-like"/>
</dbReference>
<accession>A0A968GEF2</accession>
<dbReference type="SUPFAM" id="SSF56300">
    <property type="entry name" value="Metallo-dependent phosphatases"/>
    <property type="match status" value="1"/>
</dbReference>
<dbReference type="GO" id="GO:0016787">
    <property type="term" value="F:hydrolase activity"/>
    <property type="evidence" value="ECO:0007669"/>
    <property type="project" value="UniProtKB-UniRule"/>
</dbReference>
<feature type="domain" description="Calcineurin-like phosphoesterase" evidence="3">
    <location>
        <begin position="1"/>
        <end position="162"/>
    </location>
</feature>
<dbReference type="RefSeq" id="WP_167703999.1">
    <property type="nucleotide sequence ID" value="NZ_CP118168.1"/>
</dbReference>
<evidence type="ECO:0000256" key="2">
    <source>
        <dbReference type="RuleBase" id="RU362039"/>
    </source>
</evidence>
<sequence length="181" mass="20286">MKILFFSDLHGQTRQLTALFHKQDMASVDWIINCGDFFSGYSPQEASTQELSRLYLQHPAQKLDVLGNNDSSSLLALISKHPYAQGLSKTIGNMQITLTHGHLGSAETFHTHNAQATWQIFAEGHTHVARLKKEGNTIYLNPGSLSYSRSQLPTTYAILNEKTLSIKSLDSDRVFYSEFLP</sequence>
<gene>
    <name evidence="4" type="ORF">HCT46_06450</name>
</gene>
<dbReference type="NCBIfam" id="TIGR00040">
    <property type="entry name" value="yfcE"/>
    <property type="match status" value="1"/>
</dbReference>
<keyword evidence="5" id="KW-1185">Reference proteome</keyword>
<protein>
    <recommendedName>
        <fullName evidence="2">Phosphoesterase</fullName>
        <ecNumber evidence="2">3.1.4.-</ecNumber>
    </recommendedName>
</protein>
<comment type="similarity">
    <text evidence="1 2">Belongs to the metallophosphoesterase superfamily. YfcE family.</text>
</comment>